<keyword evidence="1" id="KW-0472">Membrane</keyword>
<evidence type="ECO:0000256" key="1">
    <source>
        <dbReference type="SAM" id="Phobius"/>
    </source>
</evidence>
<comment type="caution">
    <text evidence="2">The sequence shown here is derived from an EMBL/GenBank/DDBJ whole genome shotgun (WGS) entry which is preliminary data.</text>
</comment>
<gene>
    <name evidence="2" type="ORF">G3569_13440</name>
</gene>
<reference evidence="2 3" key="1">
    <citation type="submission" date="2020-02" db="EMBL/GenBank/DDBJ databases">
        <title>Aliifodinibius halophilus 2W32, complete genome.</title>
        <authorList>
            <person name="Li Y."/>
            <person name="Wu S."/>
        </authorList>
    </citation>
    <scope>NUCLEOTIDE SEQUENCE [LARGE SCALE GENOMIC DNA]</scope>
    <source>
        <strain evidence="2 3">2W32</strain>
    </source>
</reference>
<accession>A0A6M1T5J0</accession>
<dbReference type="Pfam" id="PF04020">
    <property type="entry name" value="Phage_holin_4_2"/>
    <property type="match status" value="1"/>
</dbReference>
<evidence type="ECO:0000313" key="3">
    <source>
        <dbReference type="Proteomes" id="UP000479132"/>
    </source>
</evidence>
<dbReference type="RefSeq" id="WP_165270003.1">
    <property type="nucleotide sequence ID" value="NZ_JAALLS010000019.1"/>
</dbReference>
<sequence>MIMSLLFNGLGIFVIGYFLKGVKIESFLTALGVAIVLGLVNTFVKPILVFLTFPITMLTLGLFILVINALMLMLVDELIDGIKIEGFGWAFLFSFLLSILNLGFF</sequence>
<name>A0A6M1T5J0_9BACT</name>
<feature type="transmembrane region" description="Helical" evidence="1">
    <location>
        <begin position="50"/>
        <end position="75"/>
    </location>
</feature>
<dbReference type="AlphaFoldDB" id="A0A6M1T5J0"/>
<keyword evidence="1" id="KW-0812">Transmembrane</keyword>
<protein>
    <submittedName>
        <fullName evidence="2">Phage holin family protein</fullName>
    </submittedName>
</protein>
<keyword evidence="3" id="KW-1185">Reference proteome</keyword>
<organism evidence="2 3">
    <name type="scientific">Fodinibius halophilus</name>
    <dbReference type="NCBI Taxonomy" id="1736908"/>
    <lineage>
        <taxon>Bacteria</taxon>
        <taxon>Pseudomonadati</taxon>
        <taxon>Balneolota</taxon>
        <taxon>Balneolia</taxon>
        <taxon>Balneolales</taxon>
        <taxon>Balneolaceae</taxon>
        <taxon>Fodinibius</taxon>
    </lineage>
</organism>
<feature type="transmembrane region" description="Helical" evidence="1">
    <location>
        <begin position="27"/>
        <end position="44"/>
    </location>
</feature>
<proteinExistence type="predicted"/>
<feature type="transmembrane region" description="Helical" evidence="1">
    <location>
        <begin position="6"/>
        <end position="22"/>
    </location>
</feature>
<dbReference type="PANTHER" id="PTHR37309:SF1">
    <property type="entry name" value="SLR0284 PROTEIN"/>
    <property type="match status" value="1"/>
</dbReference>
<keyword evidence="1" id="KW-1133">Transmembrane helix</keyword>
<evidence type="ECO:0000313" key="2">
    <source>
        <dbReference type="EMBL" id="NGP89357.1"/>
    </source>
</evidence>
<dbReference type="EMBL" id="JAALLS010000019">
    <property type="protein sequence ID" value="NGP89357.1"/>
    <property type="molecule type" value="Genomic_DNA"/>
</dbReference>
<feature type="transmembrane region" description="Helical" evidence="1">
    <location>
        <begin position="87"/>
        <end position="104"/>
    </location>
</feature>
<dbReference type="InterPro" id="IPR007165">
    <property type="entry name" value="Phage_holin_4_2"/>
</dbReference>
<dbReference type="Proteomes" id="UP000479132">
    <property type="component" value="Unassembled WGS sequence"/>
</dbReference>
<dbReference type="PANTHER" id="PTHR37309">
    <property type="entry name" value="SLR0284 PROTEIN"/>
    <property type="match status" value="1"/>
</dbReference>